<accession>J9FUW6</accession>
<protein>
    <submittedName>
        <fullName evidence="1">Uncharacterized protein</fullName>
    </submittedName>
</protein>
<reference evidence="1" key="1">
    <citation type="journal article" date="2012" name="PLoS ONE">
        <title>Gene sets for utilization of primary and secondary nutrition supplies in the distal gut of endangered iberian lynx.</title>
        <authorList>
            <person name="Alcaide M."/>
            <person name="Messina E."/>
            <person name="Richter M."/>
            <person name="Bargiela R."/>
            <person name="Peplies J."/>
            <person name="Huws S.A."/>
            <person name="Newbold C.J."/>
            <person name="Golyshin P.N."/>
            <person name="Simon M.A."/>
            <person name="Lopez G."/>
            <person name="Yakimov M.M."/>
            <person name="Ferrer M."/>
        </authorList>
    </citation>
    <scope>NUCLEOTIDE SEQUENCE</scope>
</reference>
<gene>
    <name evidence="1" type="ORF">EVA_13115</name>
</gene>
<proteinExistence type="predicted"/>
<comment type="caution">
    <text evidence="1">The sequence shown here is derived from an EMBL/GenBank/DDBJ whole genome shotgun (WGS) entry which is preliminary data.</text>
</comment>
<dbReference type="EMBL" id="AMCI01004105">
    <property type="protein sequence ID" value="EJW98776.1"/>
    <property type="molecule type" value="Genomic_DNA"/>
</dbReference>
<evidence type="ECO:0000313" key="1">
    <source>
        <dbReference type="EMBL" id="EJW98776.1"/>
    </source>
</evidence>
<dbReference type="AlphaFoldDB" id="J9FUW6"/>
<organism evidence="1">
    <name type="scientific">gut metagenome</name>
    <dbReference type="NCBI Taxonomy" id="749906"/>
    <lineage>
        <taxon>unclassified sequences</taxon>
        <taxon>metagenomes</taxon>
        <taxon>organismal metagenomes</taxon>
    </lineage>
</organism>
<name>J9FUW6_9ZZZZ</name>
<sequence>MICDIKWFWVMCIFKTESKRLRTNCIVRCWMKNRKMLWPDILWQLIMRKQISRNYISCSLILYF</sequence>